<keyword evidence="4" id="KW-1185">Reference proteome</keyword>
<dbReference type="InterPro" id="IPR045517">
    <property type="entry name" value="Glyoxalase_8"/>
</dbReference>
<organism evidence="3 4">
    <name type="scientific">Thioclava atlantica</name>
    <dbReference type="NCBI Taxonomy" id="1317124"/>
    <lineage>
        <taxon>Bacteria</taxon>
        <taxon>Pseudomonadati</taxon>
        <taxon>Pseudomonadota</taxon>
        <taxon>Alphaproteobacteria</taxon>
        <taxon>Rhodobacterales</taxon>
        <taxon>Paracoccaceae</taxon>
        <taxon>Thioclava</taxon>
    </lineage>
</organism>
<evidence type="ECO:0000313" key="4">
    <source>
        <dbReference type="Proteomes" id="UP000028607"/>
    </source>
</evidence>
<dbReference type="eggNOG" id="ENOG5032RRC">
    <property type="taxonomic scope" value="Bacteria"/>
</dbReference>
<gene>
    <name evidence="3" type="ORF">DW2_03324</name>
</gene>
<sequence length="151" mass="16676">MSAPLPTLTEAKAAAKRLRAEQRAQGVEISHAKALERIAHRLGFRDWNACHAAIADRTPDAFTPGARVRGRYLTQPFTATVRNAQNLGAGWFRIELDLDAAVDVVTSAHFSNFRKRVRGDVGPDGHSRERTSDGTPHLEIVLRSRSERAPD</sequence>
<accession>A0A085U010</accession>
<dbReference type="RefSeq" id="WP_038143816.1">
    <property type="nucleotide sequence ID" value="NZ_AQRC01000002.1"/>
</dbReference>
<evidence type="ECO:0000259" key="2">
    <source>
        <dbReference type="Pfam" id="PF20066"/>
    </source>
</evidence>
<evidence type="ECO:0000256" key="1">
    <source>
        <dbReference type="SAM" id="MobiDB-lite"/>
    </source>
</evidence>
<dbReference type="STRING" id="1317124.DW2_03324"/>
<feature type="domain" description="Glyoxalase-related protein" evidence="2">
    <location>
        <begin position="1"/>
        <end position="140"/>
    </location>
</feature>
<dbReference type="Proteomes" id="UP000028607">
    <property type="component" value="Unassembled WGS sequence"/>
</dbReference>
<dbReference type="OrthoDB" id="7350221at2"/>
<evidence type="ECO:0000313" key="3">
    <source>
        <dbReference type="EMBL" id="KFE36307.1"/>
    </source>
</evidence>
<feature type="region of interest" description="Disordered" evidence="1">
    <location>
        <begin position="118"/>
        <end position="138"/>
    </location>
</feature>
<reference evidence="3 4" key="2">
    <citation type="journal article" date="2015" name="Antonie Van Leeuwenhoek">
        <title>Thioclava indica sp. nov., isolated from surface seawater of the Indian Ocean.</title>
        <authorList>
            <person name="Liu Y."/>
            <person name="Lai Q."/>
            <person name="Du J."/>
            <person name="Xu H."/>
            <person name="Jiang L."/>
            <person name="Shao Z."/>
        </authorList>
    </citation>
    <scope>NUCLEOTIDE SEQUENCE [LARGE SCALE GENOMIC DNA]</scope>
    <source>
        <strain evidence="3 4">13D2W-2</strain>
    </source>
</reference>
<dbReference type="EMBL" id="AQRC01000002">
    <property type="protein sequence ID" value="KFE36307.1"/>
    <property type="molecule type" value="Genomic_DNA"/>
</dbReference>
<comment type="caution">
    <text evidence="3">The sequence shown here is derived from an EMBL/GenBank/DDBJ whole genome shotgun (WGS) entry which is preliminary data.</text>
</comment>
<reference evidence="4" key="1">
    <citation type="submission" date="2013-04" db="EMBL/GenBank/DDBJ databases">
        <title>Thioclava sp. 13D2W-2 Genome Sequencing.</title>
        <authorList>
            <person name="Lai Q."/>
            <person name="Li G."/>
            <person name="Shao Z."/>
        </authorList>
    </citation>
    <scope>NUCLEOTIDE SEQUENCE [LARGE SCALE GENOMIC DNA]</scope>
    <source>
        <strain evidence="4">13D2W-2</strain>
    </source>
</reference>
<protein>
    <recommendedName>
        <fullName evidence="2">Glyoxalase-related protein domain-containing protein</fullName>
    </recommendedName>
</protein>
<feature type="compositionally biased region" description="Basic and acidic residues" evidence="1">
    <location>
        <begin position="118"/>
        <end position="132"/>
    </location>
</feature>
<proteinExistence type="predicted"/>
<name>A0A085U010_9RHOB</name>
<dbReference type="PATRIC" id="fig|1317124.6.peg.670"/>
<dbReference type="Pfam" id="PF20066">
    <property type="entry name" value="Glyoxalase_8"/>
    <property type="match status" value="1"/>
</dbReference>
<dbReference type="AlphaFoldDB" id="A0A085U010"/>